<feature type="signal peptide" evidence="2">
    <location>
        <begin position="1"/>
        <end position="20"/>
    </location>
</feature>
<keyword evidence="2" id="KW-0732">Signal</keyword>
<sequence length="155" mass="17556">MKLFIINLIFLCTVLCISEAASVRQLGCNPDYEAEYLEESPNRNEGVKGLSHYEDLGVKGHSQHASRGIKGAPVKYVSAKEYSHHEPQGVKVAHAVKNVSGIKLRKRRLDDDEKKHPAKYFSGIKLHKQKHEENGEKRKKRFGGSWSVGRSGRRY</sequence>
<evidence type="ECO:0008006" key="5">
    <source>
        <dbReference type="Google" id="ProtNLM"/>
    </source>
</evidence>
<gene>
    <name evidence="3" type="ORF">DIABBA_LOCUS8962</name>
</gene>
<name>A0A9P0DY58_DIABA</name>
<feature type="region of interest" description="Disordered" evidence="1">
    <location>
        <begin position="127"/>
        <end position="155"/>
    </location>
</feature>
<dbReference type="OrthoDB" id="10422639at2759"/>
<feature type="chain" id="PRO_5040510578" description="Secreted protein" evidence="2">
    <location>
        <begin position="21"/>
        <end position="155"/>
    </location>
</feature>
<feature type="compositionally biased region" description="Low complexity" evidence="1">
    <location>
        <begin position="143"/>
        <end position="155"/>
    </location>
</feature>
<protein>
    <recommendedName>
        <fullName evidence="5">Secreted protein</fullName>
    </recommendedName>
</protein>
<dbReference type="Proteomes" id="UP001153709">
    <property type="component" value="Chromosome 6"/>
</dbReference>
<dbReference type="EMBL" id="OU898281">
    <property type="protein sequence ID" value="CAH1281171.1"/>
    <property type="molecule type" value="Genomic_DNA"/>
</dbReference>
<accession>A0A9P0DY58</accession>
<keyword evidence="4" id="KW-1185">Reference proteome</keyword>
<evidence type="ECO:0000313" key="4">
    <source>
        <dbReference type="Proteomes" id="UP001153709"/>
    </source>
</evidence>
<evidence type="ECO:0000256" key="2">
    <source>
        <dbReference type="SAM" id="SignalP"/>
    </source>
</evidence>
<dbReference type="AlphaFoldDB" id="A0A9P0DY58"/>
<organism evidence="3 4">
    <name type="scientific">Diabrotica balteata</name>
    <name type="common">Banded cucumber beetle</name>
    <dbReference type="NCBI Taxonomy" id="107213"/>
    <lineage>
        <taxon>Eukaryota</taxon>
        <taxon>Metazoa</taxon>
        <taxon>Ecdysozoa</taxon>
        <taxon>Arthropoda</taxon>
        <taxon>Hexapoda</taxon>
        <taxon>Insecta</taxon>
        <taxon>Pterygota</taxon>
        <taxon>Neoptera</taxon>
        <taxon>Endopterygota</taxon>
        <taxon>Coleoptera</taxon>
        <taxon>Polyphaga</taxon>
        <taxon>Cucujiformia</taxon>
        <taxon>Chrysomeloidea</taxon>
        <taxon>Chrysomelidae</taxon>
        <taxon>Galerucinae</taxon>
        <taxon>Diabroticina</taxon>
        <taxon>Diabroticites</taxon>
        <taxon>Diabrotica</taxon>
    </lineage>
</organism>
<proteinExistence type="predicted"/>
<reference evidence="3" key="1">
    <citation type="submission" date="2022-01" db="EMBL/GenBank/DDBJ databases">
        <authorList>
            <person name="King R."/>
        </authorList>
    </citation>
    <scope>NUCLEOTIDE SEQUENCE</scope>
</reference>
<evidence type="ECO:0000256" key="1">
    <source>
        <dbReference type="SAM" id="MobiDB-lite"/>
    </source>
</evidence>
<evidence type="ECO:0000313" key="3">
    <source>
        <dbReference type="EMBL" id="CAH1281171.1"/>
    </source>
</evidence>